<dbReference type="GO" id="GO:0022857">
    <property type="term" value="F:transmembrane transporter activity"/>
    <property type="evidence" value="ECO:0007669"/>
    <property type="project" value="InterPro"/>
</dbReference>
<dbReference type="EMBL" id="JAQMWT010000356">
    <property type="protein sequence ID" value="KAJ8603375.1"/>
    <property type="molecule type" value="Genomic_DNA"/>
</dbReference>
<feature type="transmembrane region" description="Helical" evidence="6">
    <location>
        <begin position="259"/>
        <end position="276"/>
    </location>
</feature>
<dbReference type="SUPFAM" id="SSF103473">
    <property type="entry name" value="MFS general substrate transporter"/>
    <property type="match status" value="1"/>
</dbReference>
<gene>
    <name evidence="8" type="ORF">CTAYLR_004276</name>
</gene>
<dbReference type="Gene3D" id="1.20.1250.20">
    <property type="entry name" value="MFS general substrate transporter like domains"/>
    <property type="match status" value="1"/>
</dbReference>
<dbReference type="InterPro" id="IPR020846">
    <property type="entry name" value="MFS_dom"/>
</dbReference>
<dbReference type="PROSITE" id="PS00216">
    <property type="entry name" value="SUGAR_TRANSPORT_1"/>
    <property type="match status" value="1"/>
</dbReference>
<dbReference type="PROSITE" id="PS50850">
    <property type="entry name" value="MFS"/>
    <property type="match status" value="1"/>
</dbReference>
<evidence type="ECO:0000256" key="6">
    <source>
        <dbReference type="SAM" id="Phobius"/>
    </source>
</evidence>
<feature type="domain" description="Major facilitator superfamily (MFS) profile" evidence="7">
    <location>
        <begin position="17"/>
        <end position="412"/>
    </location>
</feature>
<comment type="subcellular location">
    <subcellularLocation>
        <location evidence="2">Cell membrane</location>
    </subcellularLocation>
    <subcellularLocation>
        <location evidence="1">Membrane</location>
        <topology evidence="1">Multi-pass membrane protein</topology>
    </subcellularLocation>
</comment>
<dbReference type="PRINTS" id="PR01035">
    <property type="entry name" value="TCRTETA"/>
</dbReference>
<evidence type="ECO:0000256" key="3">
    <source>
        <dbReference type="ARBA" id="ARBA00022692"/>
    </source>
</evidence>
<proteinExistence type="predicted"/>
<keyword evidence="9" id="KW-1185">Reference proteome</keyword>
<evidence type="ECO:0000256" key="4">
    <source>
        <dbReference type="ARBA" id="ARBA00022989"/>
    </source>
</evidence>
<dbReference type="PANTHER" id="PTHR23507">
    <property type="entry name" value="ZGC:174356"/>
    <property type="match status" value="1"/>
</dbReference>
<evidence type="ECO:0000313" key="8">
    <source>
        <dbReference type="EMBL" id="KAJ8603375.1"/>
    </source>
</evidence>
<evidence type="ECO:0000259" key="7">
    <source>
        <dbReference type="PROSITE" id="PS50850"/>
    </source>
</evidence>
<dbReference type="Proteomes" id="UP001230188">
    <property type="component" value="Unassembled WGS sequence"/>
</dbReference>
<evidence type="ECO:0000313" key="9">
    <source>
        <dbReference type="Proteomes" id="UP001230188"/>
    </source>
</evidence>
<dbReference type="Pfam" id="PF07690">
    <property type="entry name" value="MFS_1"/>
    <property type="match status" value="1"/>
</dbReference>
<comment type="caution">
    <text evidence="8">The sequence shown here is derived from an EMBL/GenBank/DDBJ whole genome shotgun (WGS) entry which is preliminary data.</text>
</comment>
<dbReference type="GO" id="GO:0016020">
    <property type="term" value="C:membrane"/>
    <property type="evidence" value="ECO:0007669"/>
    <property type="project" value="UniProtKB-SubCell"/>
</dbReference>
<name>A0AAD7UEK9_9STRA</name>
<feature type="transmembrane region" description="Helical" evidence="6">
    <location>
        <begin position="213"/>
        <end position="239"/>
    </location>
</feature>
<feature type="transmembrane region" description="Helical" evidence="6">
    <location>
        <begin position="12"/>
        <end position="30"/>
    </location>
</feature>
<feature type="transmembrane region" description="Helical" evidence="6">
    <location>
        <begin position="387"/>
        <end position="407"/>
    </location>
</feature>
<dbReference type="InterPro" id="IPR036259">
    <property type="entry name" value="MFS_trans_sf"/>
</dbReference>
<feature type="transmembrane region" description="Helical" evidence="6">
    <location>
        <begin position="172"/>
        <end position="192"/>
    </location>
</feature>
<evidence type="ECO:0000256" key="1">
    <source>
        <dbReference type="ARBA" id="ARBA00004141"/>
    </source>
</evidence>
<organism evidence="8 9">
    <name type="scientific">Chrysophaeum taylorii</name>
    <dbReference type="NCBI Taxonomy" id="2483200"/>
    <lineage>
        <taxon>Eukaryota</taxon>
        <taxon>Sar</taxon>
        <taxon>Stramenopiles</taxon>
        <taxon>Ochrophyta</taxon>
        <taxon>Pelagophyceae</taxon>
        <taxon>Pelagomonadales</taxon>
        <taxon>Pelagomonadaceae</taxon>
        <taxon>Chrysophaeum</taxon>
    </lineage>
</organism>
<dbReference type="InterPro" id="IPR005829">
    <property type="entry name" value="Sugar_transporter_CS"/>
</dbReference>
<reference evidence="8" key="1">
    <citation type="submission" date="2023-01" db="EMBL/GenBank/DDBJ databases">
        <title>Metagenome sequencing of chrysophaentin producing Chrysophaeum taylorii.</title>
        <authorList>
            <person name="Davison J."/>
            <person name="Bewley C."/>
        </authorList>
    </citation>
    <scope>NUCLEOTIDE SEQUENCE</scope>
    <source>
        <strain evidence="8">NIES-1699</strain>
    </source>
</reference>
<keyword evidence="3 6" id="KW-0812">Transmembrane</keyword>
<dbReference type="InterPro" id="IPR011701">
    <property type="entry name" value="MFS"/>
</dbReference>
<sequence>MPPVPKPNYGWAVLHNWLYFLSLGLCIPVLPRVVASVVNPDGSTVVSAASSQVGGDVEGLDKLLTFLTVGALGALSDHVGRKPLIAASAIGYASTVAIQASTKLRWHLYAADLIDGATSCMNAVCSAYVVDATPADDRRAVAVGTFQGLSAAGAFVLGFPLAGILARKSLRLPMWIACGIQLMNCLLALFVTPESVKAKLPLRNFDAKKSNPVAALALLGQTAKFASLAFAFAWMANLALNTTFVNYVNKAFGWGPQQAGPLLVVVGFTLAMFPRFAVPRLGLAKSITLGALVYAAGYVAIGACATPAHFFLAIFVCGLGSVVIPALVAKVASEAKDDRRGATLGALQTSQELVAAAAYPLYGRVFAAAIRASAAATTTGGGHHQRAILAAPFYLAALFLVASYAVFSMSPS</sequence>
<feature type="transmembrane region" description="Helical" evidence="6">
    <location>
        <begin position="148"/>
        <end position="166"/>
    </location>
</feature>
<feature type="transmembrane region" description="Helical" evidence="6">
    <location>
        <begin position="309"/>
        <end position="329"/>
    </location>
</feature>
<keyword evidence="4 6" id="KW-1133">Transmembrane helix</keyword>
<dbReference type="PANTHER" id="PTHR23507:SF1">
    <property type="entry name" value="FI18259P1-RELATED"/>
    <property type="match status" value="1"/>
</dbReference>
<keyword evidence="5 6" id="KW-0472">Membrane</keyword>
<feature type="transmembrane region" description="Helical" evidence="6">
    <location>
        <begin position="283"/>
        <end position="303"/>
    </location>
</feature>
<accession>A0AAD7UEK9</accession>
<dbReference type="AlphaFoldDB" id="A0AAD7UEK9"/>
<evidence type="ECO:0000256" key="5">
    <source>
        <dbReference type="ARBA" id="ARBA00023136"/>
    </source>
</evidence>
<dbReference type="InterPro" id="IPR001958">
    <property type="entry name" value="Tet-R_TetA/multi-R_MdtG-like"/>
</dbReference>
<evidence type="ECO:0000256" key="2">
    <source>
        <dbReference type="ARBA" id="ARBA00004236"/>
    </source>
</evidence>
<protein>
    <recommendedName>
        <fullName evidence="7">Major facilitator superfamily (MFS) profile domain-containing protein</fullName>
    </recommendedName>
</protein>